<dbReference type="Pfam" id="PF00753">
    <property type="entry name" value="Lactamase_B"/>
    <property type="match status" value="2"/>
</dbReference>
<dbReference type="HOGENOM" id="CLU_030571_7_0_1"/>
<dbReference type="GO" id="GO:0050313">
    <property type="term" value="F:sulfur dioxygenase activity"/>
    <property type="evidence" value="ECO:0000318"/>
    <property type="project" value="GO_Central"/>
</dbReference>
<protein>
    <recommendedName>
        <fullName evidence="14">Persulfide dioxygenase ETHE1, mitochondrial</fullName>
        <ecNumber evidence="13">1.13.11.18</ecNumber>
    </recommendedName>
    <alternativeName>
        <fullName evidence="15">Sulfur dioxygenase ETHE1</fullName>
    </alternativeName>
</protein>
<evidence type="ECO:0000256" key="11">
    <source>
        <dbReference type="ARBA" id="ARBA00050990"/>
    </source>
</evidence>
<dbReference type="EC" id="1.13.11.18" evidence="13"/>
<dbReference type="PANTHER" id="PTHR43084">
    <property type="entry name" value="PERSULFIDE DIOXYGENASE ETHE1"/>
    <property type="match status" value="1"/>
</dbReference>
<comment type="catalytic activity">
    <reaction evidence="11">
        <text>S-sulfanylglutathione + O2 + H2O = sulfite + glutathione + 2 H(+)</text>
        <dbReference type="Rhea" id="RHEA:12981"/>
        <dbReference type="ChEBI" id="CHEBI:15377"/>
        <dbReference type="ChEBI" id="CHEBI:15378"/>
        <dbReference type="ChEBI" id="CHEBI:15379"/>
        <dbReference type="ChEBI" id="CHEBI:17359"/>
        <dbReference type="ChEBI" id="CHEBI:57925"/>
        <dbReference type="ChEBI" id="CHEBI:58905"/>
        <dbReference type="EC" id="1.13.11.18"/>
    </reaction>
</comment>
<name>A7S2J6_NEMVE</name>
<evidence type="ECO:0000313" key="17">
    <source>
        <dbReference type="EMBL" id="EDO42013.1"/>
    </source>
</evidence>
<dbReference type="InterPro" id="IPR001279">
    <property type="entry name" value="Metallo-B-lactamas"/>
</dbReference>
<evidence type="ECO:0000259" key="16">
    <source>
        <dbReference type="SMART" id="SM00849"/>
    </source>
</evidence>
<feature type="domain" description="Metallo-beta-lactamase" evidence="16">
    <location>
        <begin position="16"/>
        <end position="176"/>
    </location>
</feature>
<dbReference type="Proteomes" id="UP000001593">
    <property type="component" value="Unassembled WGS sequence"/>
</dbReference>
<keyword evidence="6" id="KW-0223">Dioxygenase</keyword>
<keyword evidence="10" id="KW-0496">Mitochondrion</keyword>
<dbReference type="InParanoid" id="A7S2J6"/>
<evidence type="ECO:0000256" key="13">
    <source>
        <dbReference type="ARBA" id="ARBA00066686"/>
    </source>
</evidence>
<evidence type="ECO:0000256" key="12">
    <source>
        <dbReference type="ARBA" id="ARBA00065219"/>
    </source>
</evidence>
<dbReference type="SMART" id="SM00849">
    <property type="entry name" value="Lactamase_B"/>
    <property type="match status" value="1"/>
</dbReference>
<comment type="subunit">
    <text evidence="12">Homodimer. Monomer. Interacts with TST. May interact with RELA.</text>
</comment>
<evidence type="ECO:0000256" key="14">
    <source>
        <dbReference type="ARBA" id="ARBA00067300"/>
    </source>
</evidence>
<evidence type="ECO:0000256" key="2">
    <source>
        <dbReference type="ARBA" id="ARBA00004173"/>
    </source>
</evidence>
<dbReference type="CDD" id="cd07724">
    <property type="entry name" value="POD-like_MBL-fold"/>
    <property type="match status" value="1"/>
</dbReference>
<evidence type="ECO:0000256" key="5">
    <source>
        <dbReference type="ARBA" id="ARBA00022946"/>
    </source>
</evidence>
<dbReference type="EMBL" id="DS469569">
    <property type="protein sequence ID" value="EDO42013.1"/>
    <property type="molecule type" value="Genomic_DNA"/>
</dbReference>
<dbReference type="eggNOG" id="KOG0814">
    <property type="taxonomic scope" value="Eukaryota"/>
</dbReference>
<reference evidence="17 18" key="1">
    <citation type="journal article" date="2007" name="Science">
        <title>Sea anemone genome reveals ancestral eumetazoan gene repertoire and genomic organization.</title>
        <authorList>
            <person name="Putnam N.H."/>
            <person name="Srivastava M."/>
            <person name="Hellsten U."/>
            <person name="Dirks B."/>
            <person name="Chapman J."/>
            <person name="Salamov A."/>
            <person name="Terry A."/>
            <person name="Shapiro H."/>
            <person name="Lindquist E."/>
            <person name="Kapitonov V.V."/>
            <person name="Jurka J."/>
            <person name="Genikhovich G."/>
            <person name="Grigoriev I.V."/>
            <person name="Lucas S.M."/>
            <person name="Steele R.E."/>
            <person name="Finnerty J.R."/>
            <person name="Technau U."/>
            <person name="Martindale M.Q."/>
            <person name="Rokhsar D.S."/>
        </authorList>
    </citation>
    <scope>NUCLEOTIDE SEQUENCE [LARGE SCALE GENOMIC DNA]</scope>
    <source>
        <strain evidence="18">CH2 X CH6</strain>
    </source>
</reference>
<keyword evidence="7" id="KW-0007">Acetylation</keyword>
<dbReference type="GO" id="GO:0046872">
    <property type="term" value="F:metal ion binding"/>
    <property type="evidence" value="ECO:0007669"/>
    <property type="project" value="UniProtKB-KW"/>
</dbReference>
<dbReference type="GO" id="GO:0006749">
    <property type="term" value="P:glutathione metabolic process"/>
    <property type="evidence" value="ECO:0000318"/>
    <property type="project" value="GO_Central"/>
</dbReference>
<evidence type="ECO:0000256" key="7">
    <source>
        <dbReference type="ARBA" id="ARBA00022990"/>
    </source>
</evidence>
<evidence type="ECO:0000313" key="18">
    <source>
        <dbReference type="Proteomes" id="UP000001593"/>
    </source>
</evidence>
<keyword evidence="18" id="KW-1185">Reference proteome</keyword>
<dbReference type="PANTHER" id="PTHR43084:SF1">
    <property type="entry name" value="PERSULFIDE DIOXYGENASE ETHE1, MITOCHONDRIAL"/>
    <property type="match status" value="1"/>
</dbReference>
<dbReference type="InterPro" id="IPR044528">
    <property type="entry name" value="POD-like_MBL-fold"/>
</dbReference>
<dbReference type="OMA" id="VMDIDYA"/>
<dbReference type="AlphaFoldDB" id="A7S2J6"/>
<keyword evidence="9" id="KW-0408">Iron</keyword>
<keyword evidence="5" id="KW-0809">Transit peptide</keyword>
<dbReference type="GO" id="GO:0070813">
    <property type="term" value="P:hydrogen sulfide metabolic process"/>
    <property type="evidence" value="ECO:0000318"/>
    <property type="project" value="GO_Central"/>
</dbReference>
<evidence type="ECO:0000256" key="9">
    <source>
        <dbReference type="ARBA" id="ARBA00023004"/>
    </source>
</evidence>
<comment type="cofactor">
    <cofactor evidence="1">
        <name>Fe(2+)</name>
        <dbReference type="ChEBI" id="CHEBI:29033"/>
    </cofactor>
</comment>
<comment type="similarity">
    <text evidence="3">Belongs to the metallo-beta-lactamase superfamily. Glyoxalase II family.</text>
</comment>
<evidence type="ECO:0000256" key="10">
    <source>
        <dbReference type="ARBA" id="ARBA00023128"/>
    </source>
</evidence>
<evidence type="ECO:0000256" key="8">
    <source>
        <dbReference type="ARBA" id="ARBA00023002"/>
    </source>
</evidence>
<sequence>MASRLVFRQLFDYESYTFTYLLGCGRTRQAVIIDPVDTQVKRDTKLIDELELKLIYAMNTHVHADHITGTGLLKGMTACQSIISKNSGAIADVFVNDGDKVVFGDESLEVLATPGHTNGCITFVSHMHKMAFTGDALLIRACGRTDFQEGSAEKLYESVHSKILSLPRDFTLYPGHDYTGMSSTTVDEELKHNPRLTKSKGDFVEIMSKLGLTKPKRIDEAVPVNMMCGPSQLGTMHERMDE</sequence>
<dbReference type="FunFam" id="3.60.15.10:FF:000013">
    <property type="entry name" value="Persulfide dioxygenase ETHE1, mitochondrial"/>
    <property type="match status" value="1"/>
</dbReference>
<evidence type="ECO:0000256" key="4">
    <source>
        <dbReference type="ARBA" id="ARBA00022723"/>
    </source>
</evidence>
<dbReference type="Gene3D" id="3.60.15.10">
    <property type="entry name" value="Ribonuclease Z/Hydroxyacylglutathione hydrolase-like"/>
    <property type="match status" value="1"/>
</dbReference>
<comment type="subcellular location">
    <subcellularLocation>
        <location evidence="2">Mitochondrion</location>
    </subcellularLocation>
</comment>
<organism evidence="17 18">
    <name type="scientific">Nematostella vectensis</name>
    <name type="common">Starlet sea anemone</name>
    <dbReference type="NCBI Taxonomy" id="45351"/>
    <lineage>
        <taxon>Eukaryota</taxon>
        <taxon>Metazoa</taxon>
        <taxon>Cnidaria</taxon>
        <taxon>Anthozoa</taxon>
        <taxon>Hexacorallia</taxon>
        <taxon>Actiniaria</taxon>
        <taxon>Edwardsiidae</taxon>
        <taxon>Nematostella</taxon>
    </lineage>
</organism>
<evidence type="ECO:0000256" key="3">
    <source>
        <dbReference type="ARBA" id="ARBA00006759"/>
    </source>
</evidence>
<keyword evidence="8" id="KW-0560">Oxidoreductase</keyword>
<dbReference type="GO" id="GO:0005739">
    <property type="term" value="C:mitochondrion"/>
    <property type="evidence" value="ECO:0000318"/>
    <property type="project" value="GO_Central"/>
</dbReference>
<proteinExistence type="inferred from homology"/>
<dbReference type="OrthoDB" id="449487at2759"/>
<keyword evidence="4" id="KW-0479">Metal-binding</keyword>
<dbReference type="KEGG" id="nve:5513844"/>
<evidence type="ECO:0000256" key="15">
    <source>
        <dbReference type="ARBA" id="ARBA00077964"/>
    </source>
</evidence>
<evidence type="ECO:0000256" key="6">
    <source>
        <dbReference type="ARBA" id="ARBA00022964"/>
    </source>
</evidence>
<dbReference type="SUPFAM" id="SSF56281">
    <property type="entry name" value="Metallo-hydrolase/oxidoreductase"/>
    <property type="match status" value="1"/>
</dbReference>
<dbReference type="InterPro" id="IPR051682">
    <property type="entry name" value="Mito_Persulfide_Diox"/>
</dbReference>
<dbReference type="STRING" id="45351.A7S2J6"/>
<gene>
    <name evidence="17" type="ORF">NEMVEDRAFT_v1g184895</name>
</gene>
<accession>A7S2J6</accession>
<dbReference type="PhylomeDB" id="A7S2J6"/>
<evidence type="ECO:0000256" key="1">
    <source>
        <dbReference type="ARBA" id="ARBA00001954"/>
    </source>
</evidence>
<dbReference type="InterPro" id="IPR036866">
    <property type="entry name" value="RibonucZ/Hydroxyglut_hydro"/>
</dbReference>